<gene>
    <name evidence="1" type="ORF">SAMN06264346_104142</name>
</gene>
<protein>
    <recommendedName>
        <fullName evidence="3">GLPGLI family protein</fullName>
    </recommendedName>
</protein>
<name>A0ABY1NTK8_9FLAO</name>
<reference evidence="1 2" key="1">
    <citation type="submission" date="2017-05" db="EMBL/GenBank/DDBJ databases">
        <authorList>
            <person name="Varghese N."/>
            <person name="Submissions S."/>
        </authorList>
    </citation>
    <scope>NUCLEOTIDE SEQUENCE [LARGE SCALE GENOMIC DNA]</scope>
    <source>
        <strain evidence="1 2">DSM 28214</strain>
    </source>
</reference>
<sequence>MKGCLNVLLLCFSIALFSQELYTPRYIYSETIQNDSLKNTDNIYFFYLKPIQYIGNLKKEITLEYTESDRYSKILKNNYRSSNFKELNKEFMSRYYEGIMIFVDTTQKTPLKRKELDTLKISSEEYDAKIDSINYGLKITHPIPYITTYYDGFPVTIRNVGNRESIIGFGNNAALELEALDKENIWQKIYPYPHYSCGTGIQFFVLKPGEIATVFEPRLNGNFHTNFRYRLGNIVSNEFEGNINYNYIKQERSD</sequence>
<organism evidence="1 2">
    <name type="scientific">Chryseobacterium profundimaris</name>
    <dbReference type="NCBI Taxonomy" id="1387275"/>
    <lineage>
        <taxon>Bacteria</taxon>
        <taxon>Pseudomonadati</taxon>
        <taxon>Bacteroidota</taxon>
        <taxon>Flavobacteriia</taxon>
        <taxon>Flavobacteriales</taxon>
        <taxon>Weeksellaceae</taxon>
        <taxon>Chryseobacterium group</taxon>
        <taxon>Chryseobacterium</taxon>
    </lineage>
</organism>
<proteinExistence type="predicted"/>
<dbReference type="Proteomes" id="UP001157960">
    <property type="component" value="Unassembled WGS sequence"/>
</dbReference>
<evidence type="ECO:0000313" key="2">
    <source>
        <dbReference type="Proteomes" id="UP001157960"/>
    </source>
</evidence>
<dbReference type="EMBL" id="FXTZ01000004">
    <property type="protein sequence ID" value="SMP17599.1"/>
    <property type="molecule type" value="Genomic_DNA"/>
</dbReference>
<evidence type="ECO:0008006" key="3">
    <source>
        <dbReference type="Google" id="ProtNLM"/>
    </source>
</evidence>
<evidence type="ECO:0000313" key="1">
    <source>
        <dbReference type="EMBL" id="SMP17599.1"/>
    </source>
</evidence>
<keyword evidence="2" id="KW-1185">Reference proteome</keyword>
<dbReference type="RefSeq" id="WP_283421856.1">
    <property type="nucleotide sequence ID" value="NZ_FXTZ01000004.1"/>
</dbReference>
<accession>A0ABY1NTK8</accession>
<comment type="caution">
    <text evidence="1">The sequence shown here is derived from an EMBL/GenBank/DDBJ whole genome shotgun (WGS) entry which is preliminary data.</text>
</comment>